<sequence length="121" mass="14136">MKKKSEFEYCKVCKRNHNERQRHKYFPSHTKSLSNFLSRFQNKITDIRFFLKNLSVLSPEHASRNRFWCVFCDFDADELGSSFVCIVLKLGKRWPPLPPLGHFRTEAAAPLKFAEIPASTA</sequence>
<keyword evidence="2" id="KW-1185">Reference proteome</keyword>
<reference evidence="1" key="1">
    <citation type="journal article" date="2022" name="Plant J.">
        <title>Strategies of tolerance reflected in two North American maple genomes.</title>
        <authorList>
            <person name="McEvoy S.L."/>
            <person name="Sezen U.U."/>
            <person name="Trouern-Trend A."/>
            <person name="McMahon S.M."/>
            <person name="Schaberg P.G."/>
            <person name="Yang J."/>
            <person name="Wegrzyn J.L."/>
            <person name="Swenson N.G."/>
        </authorList>
    </citation>
    <scope>NUCLEOTIDE SEQUENCE</scope>
    <source>
        <strain evidence="1">91603</strain>
    </source>
</reference>
<evidence type="ECO:0000313" key="1">
    <source>
        <dbReference type="EMBL" id="KAI9177204.1"/>
    </source>
</evidence>
<dbReference type="PANTHER" id="PTHR31198:SF1">
    <property type="entry name" value="CENTROSOMAL AT-AC SPLICING FACTOR"/>
    <property type="match status" value="1"/>
</dbReference>
<accession>A0AAD5NRB5</accession>
<organism evidence="1 2">
    <name type="scientific">Acer negundo</name>
    <name type="common">Box elder</name>
    <dbReference type="NCBI Taxonomy" id="4023"/>
    <lineage>
        <taxon>Eukaryota</taxon>
        <taxon>Viridiplantae</taxon>
        <taxon>Streptophyta</taxon>
        <taxon>Embryophyta</taxon>
        <taxon>Tracheophyta</taxon>
        <taxon>Spermatophyta</taxon>
        <taxon>Magnoliopsida</taxon>
        <taxon>eudicotyledons</taxon>
        <taxon>Gunneridae</taxon>
        <taxon>Pentapetalae</taxon>
        <taxon>rosids</taxon>
        <taxon>malvids</taxon>
        <taxon>Sapindales</taxon>
        <taxon>Sapindaceae</taxon>
        <taxon>Hippocastanoideae</taxon>
        <taxon>Acereae</taxon>
        <taxon>Acer</taxon>
    </lineage>
</organism>
<dbReference type="Proteomes" id="UP001064489">
    <property type="component" value="Chromosome 5"/>
</dbReference>
<protein>
    <submittedName>
        <fullName evidence="1">Uncharacterized protein</fullName>
    </submittedName>
</protein>
<evidence type="ECO:0000313" key="2">
    <source>
        <dbReference type="Proteomes" id="UP001064489"/>
    </source>
</evidence>
<name>A0AAD5NRB5_ACENE</name>
<dbReference type="EMBL" id="JAJSOW010000102">
    <property type="protein sequence ID" value="KAI9177204.1"/>
    <property type="molecule type" value="Genomic_DNA"/>
</dbReference>
<dbReference type="PANTHER" id="PTHR31198">
    <property type="entry name" value="COILED-COIL DOMAIN-CONTAINING PROTEIN 84"/>
    <property type="match status" value="1"/>
</dbReference>
<dbReference type="InterPro" id="IPR028015">
    <property type="entry name" value="CCDC84-like"/>
</dbReference>
<reference evidence="1" key="2">
    <citation type="submission" date="2023-02" db="EMBL/GenBank/DDBJ databases">
        <authorList>
            <person name="Swenson N.G."/>
            <person name="Wegrzyn J.L."/>
            <person name="Mcevoy S.L."/>
        </authorList>
    </citation>
    <scope>NUCLEOTIDE SEQUENCE</scope>
    <source>
        <strain evidence="1">91603</strain>
        <tissue evidence="1">Leaf</tissue>
    </source>
</reference>
<gene>
    <name evidence="1" type="ORF">LWI28_012309</name>
</gene>
<proteinExistence type="predicted"/>
<comment type="caution">
    <text evidence="1">The sequence shown here is derived from an EMBL/GenBank/DDBJ whole genome shotgun (WGS) entry which is preliminary data.</text>
</comment>
<dbReference type="AlphaFoldDB" id="A0AAD5NRB5"/>
<dbReference type="Pfam" id="PF14968">
    <property type="entry name" value="CCDC84"/>
    <property type="match status" value="1"/>
</dbReference>